<dbReference type="CDD" id="cd05233">
    <property type="entry name" value="SDR_c"/>
    <property type="match status" value="1"/>
</dbReference>
<evidence type="ECO:0000256" key="3">
    <source>
        <dbReference type="RuleBase" id="RU000363"/>
    </source>
</evidence>
<dbReference type="PRINTS" id="PR00081">
    <property type="entry name" value="GDHRDH"/>
</dbReference>
<dbReference type="Gene3D" id="3.40.50.720">
    <property type="entry name" value="NAD(P)-binding Rossmann-like Domain"/>
    <property type="match status" value="1"/>
</dbReference>
<dbReference type="Proteomes" id="UP000315522">
    <property type="component" value="Unassembled WGS sequence"/>
</dbReference>
<keyword evidence="2" id="KW-0560">Oxidoreductase</keyword>
<name>A0A559MCG5_9HELO</name>
<evidence type="ECO:0000313" key="4">
    <source>
        <dbReference type="EMBL" id="TVY90646.1"/>
    </source>
</evidence>
<keyword evidence="5" id="KW-1185">Reference proteome</keyword>
<protein>
    <submittedName>
        <fullName evidence="4">Short chain dehydrogenase</fullName>
    </submittedName>
</protein>
<evidence type="ECO:0000313" key="5">
    <source>
        <dbReference type="Proteomes" id="UP000315522"/>
    </source>
</evidence>
<sequence>MEYPAHSGVNFTQTLHNDIYPAIDPTKSDLSQPGKVVMITGSGRGIGRSVALRFAECGATCIILCARTALELDVVELSIKKTNAQVKVCKYAVDITNEREVVAVAEAVRKEGRLDILVNNAGMSNQWDSITEGDTELYLKTWDLHIKGTYLMLKSFLPLMVGTAKNHNISVDIINTTSGSAHFIMPGASAYNASKFALIRLSEFVVAEYGDKRVNCLSLNPGGVKTGINKDLGPWVQAALTDTPELCGGFVVWLTKGQRAWLNGRYVSVNWDIDELEAKKDEIVKADKLKYRMVV</sequence>
<dbReference type="PANTHER" id="PTHR42760:SF37">
    <property type="entry name" value="CLAVALDEHYDE DEHYDROGENASE"/>
    <property type="match status" value="1"/>
</dbReference>
<gene>
    <name evidence="4" type="primary">citE_0</name>
    <name evidence="4" type="ORF">LAWI1_G003120</name>
</gene>
<dbReference type="InterPro" id="IPR036291">
    <property type="entry name" value="NAD(P)-bd_dom_sf"/>
</dbReference>
<comment type="similarity">
    <text evidence="1 3">Belongs to the short-chain dehydrogenases/reductases (SDR) family.</text>
</comment>
<reference evidence="4 5" key="1">
    <citation type="submission" date="2018-05" db="EMBL/GenBank/DDBJ databases">
        <title>Genome sequencing and assembly of the regulated plant pathogen Lachnellula willkommii and related sister species for the development of diagnostic species identification markers.</title>
        <authorList>
            <person name="Giroux E."/>
            <person name="Bilodeau G."/>
        </authorList>
    </citation>
    <scope>NUCLEOTIDE SEQUENCE [LARGE SCALE GENOMIC DNA]</scope>
    <source>
        <strain evidence="4 5">CBS 172.35</strain>
    </source>
</reference>
<evidence type="ECO:0000256" key="1">
    <source>
        <dbReference type="ARBA" id="ARBA00006484"/>
    </source>
</evidence>
<organism evidence="4 5">
    <name type="scientific">Lachnellula willkommii</name>
    <dbReference type="NCBI Taxonomy" id="215461"/>
    <lineage>
        <taxon>Eukaryota</taxon>
        <taxon>Fungi</taxon>
        <taxon>Dikarya</taxon>
        <taxon>Ascomycota</taxon>
        <taxon>Pezizomycotina</taxon>
        <taxon>Leotiomycetes</taxon>
        <taxon>Helotiales</taxon>
        <taxon>Lachnaceae</taxon>
        <taxon>Lachnellula</taxon>
    </lineage>
</organism>
<dbReference type="SUPFAM" id="SSF51735">
    <property type="entry name" value="NAD(P)-binding Rossmann-fold domains"/>
    <property type="match status" value="1"/>
</dbReference>
<accession>A0A559MCG5</accession>
<dbReference type="GO" id="GO:0016616">
    <property type="term" value="F:oxidoreductase activity, acting on the CH-OH group of donors, NAD or NADP as acceptor"/>
    <property type="evidence" value="ECO:0007669"/>
    <property type="project" value="TreeGrafter"/>
</dbReference>
<dbReference type="AlphaFoldDB" id="A0A559MCG5"/>
<dbReference type="InterPro" id="IPR002347">
    <property type="entry name" value="SDR_fam"/>
</dbReference>
<dbReference type="EMBL" id="QGML01000793">
    <property type="protein sequence ID" value="TVY90646.1"/>
    <property type="molecule type" value="Genomic_DNA"/>
</dbReference>
<comment type="caution">
    <text evidence="4">The sequence shown here is derived from an EMBL/GenBank/DDBJ whole genome shotgun (WGS) entry which is preliminary data.</text>
</comment>
<proteinExistence type="inferred from homology"/>
<evidence type="ECO:0000256" key="2">
    <source>
        <dbReference type="ARBA" id="ARBA00023002"/>
    </source>
</evidence>
<dbReference type="Pfam" id="PF00106">
    <property type="entry name" value="adh_short"/>
    <property type="match status" value="1"/>
</dbReference>
<dbReference type="PRINTS" id="PR00080">
    <property type="entry name" value="SDRFAMILY"/>
</dbReference>
<dbReference type="PANTHER" id="PTHR42760">
    <property type="entry name" value="SHORT-CHAIN DEHYDROGENASES/REDUCTASES FAMILY MEMBER"/>
    <property type="match status" value="1"/>
</dbReference>